<dbReference type="Proteomes" id="UP001430953">
    <property type="component" value="Unassembled WGS sequence"/>
</dbReference>
<protein>
    <submittedName>
        <fullName evidence="1">Uncharacterized protein</fullName>
    </submittedName>
</protein>
<reference evidence="1 2" key="1">
    <citation type="submission" date="2023-03" db="EMBL/GenBank/DDBJ databases">
        <title>High recombination rates correlate with genetic variation in Cardiocondyla obscurior ants.</title>
        <authorList>
            <person name="Errbii M."/>
        </authorList>
    </citation>
    <scope>NUCLEOTIDE SEQUENCE [LARGE SCALE GENOMIC DNA]</scope>
    <source>
        <strain evidence="1">Alpha-2009</strain>
        <tissue evidence="1">Whole body</tissue>
    </source>
</reference>
<evidence type="ECO:0000313" key="1">
    <source>
        <dbReference type="EMBL" id="KAL0106594.1"/>
    </source>
</evidence>
<dbReference type="AlphaFoldDB" id="A0AAW2EVS5"/>
<dbReference type="EMBL" id="JADYXP020000018">
    <property type="protein sequence ID" value="KAL0106594.1"/>
    <property type="molecule type" value="Genomic_DNA"/>
</dbReference>
<evidence type="ECO:0000313" key="2">
    <source>
        <dbReference type="Proteomes" id="UP001430953"/>
    </source>
</evidence>
<comment type="caution">
    <text evidence="1">The sequence shown here is derived from an EMBL/GenBank/DDBJ whole genome shotgun (WGS) entry which is preliminary data.</text>
</comment>
<organism evidence="1 2">
    <name type="scientific">Cardiocondyla obscurior</name>
    <dbReference type="NCBI Taxonomy" id="286306"/>
    <lineage>
        <taxon>Eukaryota</taxon>
        <taxon>Metazoa</taxon>
        <taxon>Ecdysozoa</taxon>
        <taxon>Arthropoda</taxon>
        <taxon>Hexapoda</taxon>
        <taxon>Insecta</taxon>
        <taxon>Pterygota</taxon>
        <taxon>Neoptera</taxon>
        <taxon>Endopterygota</taxon>
        <taxon>Hymenoptera</taxon>
        <taxon>Apocrita</taxon>
        <taxon>Aculeata</taxon>
        <taxon>Formicoidea</taxon>
        <taxon>Formicidae</taxon>
        <taxon>Myrmicinae</taxon>
        <taxon>Cardiocondyla</taxon>
    </lineage>
</organism>
<sequence>MCFLNLRSTVTACVPTSPESPISITGIRGLKDSVPWPPTAETEFYINIVVILSCWKVSIIRGKLISFYSSIVSRDLAHPHHAGSRLELVVLLETATTCVHERNILPCPWKNDRSRFLSSIRFK</sequence>
<proteinExistence type="predicted"/>
<accession>A0AAW2EVS5</accession>
<keyword evidence="2" id="KW-1185">Reference proteome</keyword>
<gene>
    <name evidence="1" type="ORF">PUN28_016350</name>
</gene>
<name>A0AAW2EVS5_9HYME</name>